<evidence type="ECO:0000259" key="7">
    <source>
        <dbReference type="PROSITE" id="PS51834"/>
    </source>
</evidence>
<dbReference type="GO" id="GO:0005737">
    <property type="term" value="C:cytoplasm"/>
    <property type="evidence" value="ECO:0007669"/>
    <property type="project" value="UniProtKB-SubCell"/>
</dbReference>
<evidence type="ECO:0000256" key="1">
    <source>
        <dbReference type="ARBA" id="ARBA00004496"/>
    </source>
</evidence>
<reference evidence="8 9" key="1">
    <citation type="submission" date="2021-04" db="EMBL/GenBank/DDBJ databases">
        <authorList>
            <person name="De Guttry C."/>
            <person name="Zahm M."/>
            <person name="Klopp C."/>
            <person name="Cabau C."/>
            <person name="Louis A."/>
            <person name="Berthelot C."/>
            <person name="Parey E."/>
            <person name="Roest Crollius H."/>
            <person name="Montfort J."/>
            <person name="Robinson-Rechavi M."/>
            <person name="Bucao C."/>
            <person name="Bouchez O."/>
            <person name="Gislard M."/>
            <person name="Lluch J."/>
            <person name="Milhes M."/>
            <person name="Lampietro C."/>
            <person name="Lopez Roques C."/>
            <person name="Donnadieu C."/>
            <person name="Braasch I."/>
            <person name="Desvignes T."/>
            <person name="Postlethwait J."/>
            <person name="Bobe J."/>
            <person name="Wedekind C."/>
            <person name="Guiguen Y."/>
        </authorList>
    </citation>
    <scope>NUCLEOTIDE SEQUENCE [LARGE SCALE GENOMIC DNA]</scope>
    <source>
        <strain evidence="8">Cs_M1</strain>
        <tissue evidence="8">Blood</tissue>
    </source>
</reference>
<feature type="domain" description="UDENN FLCN/SMCR8-type" evidence="7">
    <location>
        <begin position="1"/>
        <end position="504"/>
    </location>
</feature>
<keyword evidence="2" id="KW-0963">Cytoplasm</keyword>
<keyword evidence="3" id="KW-0344">Guanine-nucleotide releasing factor</keyword>
<dbReference type="GO" id="GO:0032045">
    <property type="term" value="C:guanyl-nucleotide exchange factor complex"/>
    <property type="evidence" value="ECO:0007669"/>
    <property type="project" value="TreeGrafter"/>
</dbReference>
<feature type="region of interest" description="Disordered" evidence="6">
    <location>
        <begin position="235"/>
        <end position="271"/>
    </location>
</feature>
<feature type="compositionally biased region" description="Basic residues" evidence="6">
    <location>
        <begin position="262"/>
        <end position="271"/>
    </location>
</feature>
<dbReference type="GO" id="GO:0005085">
    <property type="term" value="F:guanyl-nucleotide exchange factor activity"/>
    <property type="evidence" value="ECO:0007669"/>
    <property type="project" value="UniProtKB-KW"/>
</dbReference>
<evidence type="ECO:0000313" key="8">
    <source>
        <dbReference type="EMBL" id="KAK6288455.1"/>
    </source>
</evidence>
<feature type="region of interest" description="Disordered" evidence="6">
    <location>
        <begin position="507"/>
        <end position="530"/>
    </location>
</feature>
<keyword evidence="4" id="KW-0072">Autophagy</keyword>
<name>A0AAN8KQL2_9TELE</name>
<keyword evidence="9" id="KW-1185">Reference proteome</keyword>
<feature type="region of interest" description="Disordered" evidence="6">
    <location>
        <begin position="1"/>
        <end position="22"/>
    </location>
</feature>
<dbReference type="Proteomes" id="UP001356427">
    <property type="component" value="Unassembled WGS sequence"/>
</dbReference>
<comment type="subcellular location">
    <subcellularLocation>
        <location evidence="1">Cytoplasm</location>
    </subcellularLocation>
</comment>
<protein>
    <recommendedName>
        <fullName evidence="7">UDENN FLCN/SMCR8-type domain-containing protein</fullName>
    </recommendedName>
</protein>
<comment type="caution">
    <text evidence="8">The sequence shown here is derived from an EMBL/GenBank/DDBJ whole genome shotgun (WGS) entry which is preliminary data.</text>
</comment>
<accession>A0AAN8KQL2</accession>
<comment type="similarity">
    <text evidence="5">Belongs to the SMCR8 family.</text>
</comment>
<sequence>MEHSELSGGSGQGEGCRAPADVGMRRGMRSLARRANSEDSIEVISTSDSVFPEDHIFTAITEEEPEEHGIMGSVIQEEKEAAAAGQQHSTLGIVVREEKEHTRHQRIMGNIVQAEGEEELEDTPTLPHSTLGIEVQEWEEKPGRWDTPAPTSEPQGTLVQQVSVEGSSQQYEGHLANGEVGGQAGRGSRRVVVPDLQVNFSTPLSLEVRGQGSAGRWLLGDTRLSIDEASDCVSYISTSPSSSDPPSLPPTHLHGNRSASNPRRHQSQRRKAGLGALRFLRQNSFSQNAVFCLLSGRPLVVIGGEEGSVRRTVAALSLYLPSPGRYGDAVQPCLATPLQLTDLLTWRLIGIHRTSPTAPSMLHSLARYRRYLAVLDLDQRTLRSPTYHGHLIGRLADPRTLIGRGSTYLLHLESCLAELTAKAFLFSFSSPPDLSPLTSGRAQSLPGGQAPPPICHGHPDLQVPSVPREDGDFTLTLGRRDFLCGRGFSVDDIRVMHFLSDLIKQHHAGSGPPSLRFSYSPAPLHRNTTT</sequence>
<evidence type="ECO:0000256" key="5">
    <source>
        <dbReference type="ARBA" id="ARBA00038137"/>
    </source>
</evidence>
<organism evidence="8 9">
    <name type="scientific">Coregonus suidteri</name>
    <dbReference type="NCBI Taxonomy" id="861788"/>
    <lineage>
        <taxon>Eukaryota</taxon>
        <taxon>Metazoa</taxon>
        <taxon>Chordata</taxon>
        <taxon>Craniata</taxon>
        <taxon>Vertebrata</taxon>
        <taxon>Euteleostomi</taxon>
        <taxon>Actinopterygii</taxon>
        <taxon>Neopterygii</taxon>
        <taxon>Teleostei</taxon>
        <taxon>Protacanthopterygii</taxon>
        <taxon>Salmoniformes</taxon>
        <taxon>Salmonidae</taxon>
        <taxon>Coregoninae</taxon>
        <taxon>Coregonus</taxon>
    </lineage>
</organism>
<evidence type="ECO:0000256" key="2">
    <source>
        <dbReference type="ARBA" id="ARBA00022490"/>
    </source>
</evidence>
<feature type="compositionally biased region" description="Low complexity" evidence="6">
    <location>
        <begin position="235"/>
        <end position="245"/>
    </location>
</feature>
<dbReference type="EMBL" id="JAGTTL010000356">
    <property type="protein sequence ID" value="KAK6288455.1"/>
    <property type="molecule type" value="Genomic_DNA"/>
</dbReference>
<evidence type="ECO:0000313" key="9">
    <source>
        <dbReference type="Proteomes" id="UP001356427"/>
    </source>
</evidence>
<gene>
    <name evidence="8" type="ORF">J4Q44_G00388450</name>
</gene>
<dbReference type="PROSITE" id="PS51834">
    <property type="entry name" value="DENN_FLCN_SMCR8"/>
    <property type="match status" value="1"/>
</dbReference>
<evidence type="ECO:0000256" key="4">
    <source>
        <dbReference type="ARBA" id="ARBA00023006"/>
    </source>
</evidence>
<proteinExistence type="inferred from homology"/>
<evidence type="ECO:0000256" key="3">
    <source>
        <dbReference type="ARBA" id="ARBA00022658"/>
    </source>
</evidence>
<dbReference type="PANTHER" id="PTHR31334">
    <property type="entry name" value="SMITH-MAGENIS SYNDROME REGION GENE 8 PROTEIN"/>
    <property type="match status" value="1"/>
</dbReference>
<evidence type="ECO:0000256" key="6">
    <source>
        <dbReference type="SAM" id="MobiDB-lite"/>
    </source>
</evidence>
<dbReference type="GO" id="GO:0006914">
    <property type="term" value="P:autophagy"/>
    <property type="evidence" value="ECO:0007669"/>
    <property type="project" value="UniProtKB-KW"/>
</dbReference>
<dbReference type="InterPro" id="IPR037521">
    <property type="entry name" value="FLCN/SMCR8_DENN"/>
</dbReference>
<dbReference type="PANTHER" id="PTHR31334:SF1">
    <property type="entry name" value="GUANINE NUCLEOTIDE EXCHANGE PROTEIN SMCR8"/>
    <property type="match status" value="1"/>
</dbReference>
<dbReference type="AlphaFoldDB" id="A0AAN8KQL2"/>